<dbReference type="Gene3D" id="1.10.260.40">
    <property type="entry name" value="lambda repressor-like DNA-binding domains"/>
    <property type="match status" value="1"/>
</dbReference>
<reference evidence="2" key="1">
    <citation type="submission" date="2020-10" db="EMBL/GenBank/DDBJ databases">
        <title>De novo genome project of the cellulose decomposer Thermobifida halotolerans type strain.</title>
        <authorList>
            <person name="Nagy I."/>
            <person name="Horvath B."/>
            <person name="Kukolya J."/>
            <person name="Nagy I."/>
            <person name="Orsini M."/>
        </authorList>
    </citation>
    <scope>NUCLEOTIDE SEQUENCE</scope>
    <source>
        <strain evidence="2">DSM 44931</strain>
    </source>
</reference>
<sequence length="346" mass="37282">MARSDVTRIVRLLRVHTGLTQEAIANMAGLSQGMVSQMESGKRSLRNQTKKRHALEGLGAPKATEPLSIEPLLDEAGMNTDDRNRLGYALKHPSRVDRASVTAFTQVLAAQRHLEDVVGPSTVLPGLASQTDTVIRLLREARGPHRNAFAAVAAEWVQFTGWLHAALRRDRTAVALFCQAEEMADDAGEPTLAANAVSFRGYVARQQGRHHAVIRAAQAALHTPGIHPAQRTFDTLQAAQGHAALGDADTARRLLDKAVGLVGTAAAAGDPPPFTYWYRPAFFQMNIGFVHLELGDHATAADLLATGLDGLPADQRHADWTTEYRDALRAARAGIPATEARGKDKG</sequence>
<accession>A0AA97M0Q2</accession>
<dbReference type="Pfam" id="PF01381">
    <property type="entry name" value="HTH_3"/>
    <property type="match status" value="1"/>
</dbReference>
<dbReference type="InterPro" id="IPR001387">
    <property type="entry name" value="Cro/C1-type_HTH"/>
</dbReference>
<dbReference type="CDD" id="cd00093">
    <property type="entry name" value="HTH_XRE"/>
    <property type="match status" value="1"/>
</dbReference>
<dbReference type="Proteomes" id="UP000265719">
    <property type="component" value="Chromosome"/>
</dbReference>
<protein>
    <submittedName>
        <fullName evidence="2">Helix-turn-helix transcriptional regulator</fullName>
    </submittedName>
</protein>
<dbReference type="AlphaFoldDB" id="A0AA97M0Q2"/>
<dbReference type="EMBL" id="CP063196">
    <property type="protein sequence ID" value="UOE21474.1"/>
    <property type="molecule type" value="Genomic_DNA"/>
</dbReference>
<dbReference type="RefSeq" id="WP_084012815.1">
    <property type="nucleotide sequence ID" value="NZ_CP063196.1"/>
</dbReference>
<keyword evidence="3" id="KW-1185">Reference proteome</keyword>
<feature type="domain" description="HTH cro/C1-type" evidence="1">
    <location>
        <begin position="10"/>
        <end position="49"/>
    </location>
</feature>
<proteinExistence type="predicted"/>
<organism evidence="2 3">
    <name type="scientific">Thermobifida halotolerans</name>
    <dbReference type="NCBI Taxonomy" id="483545"/>
    <lineage>
        <taxon>Bacteria</taxon>
        <taxon>Bacillati</taxon>
        <taxon>Actinomycetota</taxon>
        <taxon>Actinomycetes</taxon>
        <taxon>Streptosporangiales</taxon>
        <taxon>Nocardiopsidaceae</taxon>
        <taxon>Thermobifida</taxon>
    </lineage>
</organism>
<dbReference type="PROSITE" id="PS50943">
    <property type="entry name" value="HTH_CROC1"/>
    <property type="match status" value="1"/>
</dbReference>
<dbReference type="GO" id="GO:0003677">
    <property type="term" value="F:DNA binding"/>
    <property type="evidence" value="ECO:0007669"/>
    <property type="project" value="InterPro"/>
</dbReference>
<evidence type="ECO:0000259" key="1">
    <source>
        <dbReference type="PROSITE" id="PS50943"/>
    </source>
</evidence>
<dbReference type="InterPro" id="IPR011990">
    <property type="entry name" value="TPR-like_helical_dom_sf"/>
</dbReference>
<name>A0AA97M0Q2_9ACTN</name>
<dbReference type="SUPFAM" id="SSF47413">
    <property type="entry name" value="lambda repressor-like DNA-binding domains"/>
    <property type="match status" value="1"/>
</dbReference>
<dbReference type="KEGG" id="thao:NI17_010410"/>
<dbReference type="Gene3D" id="1.25.40.10">
    <property type="entry name" value="Tetratricopeptide repeat domain"/>
    <property type="match status" value="1"/>
</dbReference>
<dbReference type="SUPFAM" id="SSF48452">
    <property type="entry name" value="TPR-like"/>
    <property type="match status" value="1"/>
</dbReference>
<gene>
    <name evidence="2" type="ORF">NI17_010410</name>
</gene>
<evidence type="ECO:0000313" key="2">
    <source>
        <dbReference type="EMBL" id="UOE21474.1"/>
    </source>
</evidence>
<dbReference type="InterPro" id="IPR010982">
    <property type="entry name" value="Lambda_DNA-bd_dom_sf"/>
</dbReference>
<evidence type="ECO:0000313" key="3">
    <source>
        <dbReference type="Proteomes" id="UP000265719"/>
    </source>
</evidence>